<dbReference type="InterPro" id="IPR017182">
    <property type="entry name" value="METTL16/PsiM"/>
</dbReference>
<accession>A0A182Q582</accession>
<evidence type="ECO:0000313" key="8">
    <source>
        <dbReference type="EnsemblMetazoa" id="AFAF003312-PA"/>
    </source>
</evidence>
<feature type="binding site" evidence="6">
    <location>
        <position position="143"/>
    </location>
    <ligand>
        <name>S-adenosyl-L-methionine</name>
        <dbReference type="ChEBI" id="CHEBI:59789"/>
    </ligand>
</feature>
<evidence type="ECO:0000313" key="9">
    <source>
        <dbReference type="Proteomes" id="UP000075886"/>
    </source>
</evidence>
<dbReference type="Proteomes" id="UP000075886">
    <property type="component" value="Unassembled WGS sequence"/>
</dbReference>
<dbReference type="PIRSF" id="PIRSF037350">
    <property type="entry name" value="Mtase_ZK1128_prd"/>
    <property type="match status" value="1"/>
</dbReference>
<dbReference type="CDD" id="cd02440">
    <property type="entry name" value="AdoMet_MTases"/>
    <property type="match status" value="1"/>
</dbReference>
<proteinExistence type="inferred from homology"/>
<dbReference type="VEuPathDB" id="VectorBase:AFAF003312"/>
<comment type="similarity">
    <text evidence="1 5">Belongs to the methyltransferase superfamily. METTL16/RlmF family.</text>
</comment>
<organism evidence="8 9">
    <name type="scientific">Anopheles farauti</name>
    <dbReference type="NCBI Taxonomy" id="69004"/>
    <lineage>
        <taxon>Eukaryota</taxon>
        <taxon>Metazoa</taxon>
        <taxon>Ecdysozoa</taxon>
        <taxon>Arthropoda</taxon>
        <taxon>Hexapoda</taxon>
        <taxon>Insecta</taxon>
        <taxon>Pterygota</taxon>
        <taxon>Neoptera</taxon>
        <taxon>Endopterygota</taxon>
        <taxon>Diptera</taxon>
        <taxon>Nematocera</taxon>
        <taxon>Culicoidea</taxon>
        <taxon>Culicidae</taxon>
        <taxon>Anophelinae</taxon>
        <taxon>Anopheles</taxon>
    </lineage>
</organism>
<dbReference type="EC" id="2.1.1.-" evidence="5"/>
<dbReference type="GO" id="GO:0005634">
    <property type="term" value="C:nucleus"/>
    <property type="evidence" value="ECO:0007669"/>
    <property type="project" value="TreeGrafter"/>
</dbReference>
<keyword evidence="3 5" id="KW-0808">Transferase</keyword>
<name>A0A182Q582_9DIPT</name>
<dbReference type="EMBL" id="AXCN02001090">
    <property type="status" value="NOT_ANNOTATED_CDS"/>
    <property type="molecule type" value="Genomic_DNA"/>
</dbReference>
<dbReference type="Gene3D" id="3.40.50.150">
    <property type="entry name" value="Vaccinia Virus protein VP39"/>
    <property type="match status" value="1"/>
</dbReference>
<evidence type="ECO:0000256" key="6">
    <source>
        <dbReference type="PIRSR" id="PIRSR037350-1"/>
    </source>
</evidence>
<evidence type="ECO:0000256" key="3">
    <source>
        <dbReference type="ARBA" id="ARBA00022679"/>
    </source>
</evidence>
<evidence type="ECO:0000256" key="4">
    <source>
        <dbReference type="ARBA" id="ARBA00022691"/>
    </source>
</evidence>
<dbReference type="STRING" id="69004.A0A182Q582"/>
<dbReference type="GO" id="GO:0008168">
    <property type="term" value="F:methyltransferase activity"/>
    <property type="evidence" value="ECO:0007669"/>
    <property type="project" value="UniProtKB-UniRule"/>
</dbReference>
<feature type="region of interest" description="Disordered" evidence="7">
    <location>
        <begin position="227"/>
        <end position="255"/>
    </location>
</feature>
<feature type="binding site" evidence="6">
    <location>
        <position position="221"/>
    </location>
    <ligand>
        <name>S-adenosyl-L-methionine</name>
        <dbReference type="ChEBI" id="CHEBI:59789"/>
    </ligand>
</feature>
<reference evidence="9" key="1">
    <citation type="submission" date="2014-01" db="EMBL/GenBank/DDBJ databases">
        <title>The Genome Sequence of Anopheles farauti FAR1 (V2).</title>
        <authorList>
            <consortium name="The Broad Institute Genomics Platform"/>
            <person name="Neafsey D.E."/>
            <person name="Besansky N."/>
            <person name="Howell P."/>
            <person name="Walton C."/>
            <person name="Young S.K."/>
            <person name="Zeng Q."/>
            <person name="Gargeya S."/>
            <person name="Fitzgerald M."/>
            <person name="Haas B."/>
            <person name="Abouelleil A."/>
            <person name="Allen A.W."/>
            <person name="Alvarado L."/>
            <person name="Arachchi H.M."/>
            <person name="Berlin A.M."/>
            <person name="Chapman S.B."/>
            <person name="Gainer-Dewar J."/>
            <person name="Goldberg J."/>
            <person name="Griggs A."/>
            <person name="Gujja S."/>
            <person name="Hansen M."/>
            <person name="Howarth C."/>
            <person name="Imamovic A."/>
            <person name="Ireland A."/>
            <person name="Larimer J."/>
            <person name="McCowan C."/>
            <person name="Murphy C."/>
            <person name="Pearson M."/>
            <person name="Poon T.W."/>
            <person name="Priest M."/>
            <person name="Roberts A."/>
            <person name="Saif S."/>
            <person name="Shea T."/>
            <person name="Sisk P."/>
            <person name="Sykes S."/>
            <person name="Wortman J."/>
            <person name="Nusbaum C."/>
            <person name="Birren B."/>
        </authorList>
    </citation>
    <scope>NUCLEOTIDE SEQUENCE [LARGE SCALE GENOMIC DNA]</scope>
    <source>
        <strain evidence="9">FAR1</strain>
    </source>
</reference>
<evidence type="ECO:0000256" key="7">
    <source>
        <dbReference type="SAM" id="MobiDB-lite"/>
    </source>
</evidence>
<evidence type="ECO:0000256" key="2">
    <source>
        <dbReference type="ARBA" id="ARBA00022603"/>
    </source>
</evidence>
<dbReference type="AlphaFoldDB" id="A0A182Q582"/>
<feature type="binding site" evidence="6">
    <location>
        <position position="115"/>
    </location>
    <ligand>
        <name>S-adenosyl-L-methionine</name>
        <dbReference type="ChEBI" id="CHEBI:59789"/>
    </ligand>
</feature>
<dbReference type="Pfam" id="PF05971">
    <property type="entry name" value="Methyltransf_10"/>
    <property type="match status" value="1"/>
</dbReference>
<feature type="binding site" evidence="6">
    <location>
        <position position="168"/>
    </location>
    <ligand>
        <name>S-adenosyl-L-methionine</name>
        <dbReference type="ChEBI" id="CHEBI:59789"/>
    </ligand>
</feature>
<keyword evidence="4 6" id="KW-0949">S-adenosyl-L-methionine</keyword>
<protein>
    <recommendedName>
        <fullName evidence="5">U6 small nuclear RNA (adenine-(43)-N(6))-methyltransferase</fullName>
        <ecNumber evidence="5">2.1.1.-</ecNumber>
    </recommendedName>
</protein>
<dbReference type="SUPFAM" id="SSF53335">
    <property type="entry name" value="S-adenosyl-L-methionine-dependent methyltransferases"/>
    <property type="match status" value="1"/>
</dbReference>
<feature type="region of interest" description="Disordered" evidence="7">
    <location>
        <begin position="416"/>
        <end position="449"/>
    </location>
</feature>
<dbReference type="InterPro" id="IPR029063">
    <property type="entry name" value="SAM-dependent_MTases_sf"/>
</dbReference>
<keyword evidence="9" id="KW-1185">Reference proteome</keyword>
<evidence type="ECO:0000256" key="5">
    <source>
        <dbReference type="PIRNR" id="PIRNR037350"/>
    </source>
</evidence>
<dbReference type="PANTHER" id="PTHR13393:SF0">
    <property type="entry name" value="RNA N6-ADENOSINE-METHYLTRANSFERASE METTL16"/>
    <property type="match status" value="1"/>
</dbReference>
<reference evidence="8" key="2">
    <citation type="submission" date="2020-05" db="UniProtKB">
        <authorList>
            <consortium name="EnsemblMetazoa"/>
        </authorList>
    </citation>
    <scope>IDENTIFICATION</scope>
    <source>
        <strain evidence="8">FAR1</strain>
    </source>
</reference>
<dbReference type="GO" id="GO:0070475">
    <property type="term" value="P:rRNA base methylation"/>
    <property type="evidence" value="ECO:0007669"/>
    <property type="project" value="TreeGrafter"/>
</dbReference>
<dbReference type="PANTHER" id="PTHR13393">
    <property type="entry name" value="SAM-DEPENDENT METHYLTRANSFERASE"/>
    <property type="match status" value="1"/>
</dbReference>
<dbReference type="InterPro" id="IPR010286">
    <property type="entry name" value="METTL16/RlmF"/>
</dbReference>
<sequence>MRLKISLCLPSVEDRVPPCHTRRRRVLPGGRFAKMAVHEFMHPRNRYRQRPDFQELIKEFPELNEVASVDLSGKVKLDYKNKQAVELLSKCLLARDFRLKLELPSGKLVPTLPLRLNYIHWLEDIGSVARWSEREVVRGIDIGCGASCIYPLLAVVQSNKRWHMVAIEKAEDSLASARANVIRNELQQYIDVRAQNHDGNTILLDVLQQMPDERFEFCMCNPPFFDSTSPQKSKPKNRTGRRREPSNASTGSGEELCTEGGEVQFIGQIIEESLRLKDRVGVYTTMIGHKRSYEEVLHALRTAGIHNVTTSCFCQGNTTRWAVAWSFDSTLVLPFVLGSLVANGESLPQGKRKKGLGKPISCAIFTTNQMPSLQPVIKYIVNQLQAISIDVRTVKGTFDSANEYLCELSAQHNTWSHQRRKRRAERTHVEPQNGNGSELQQKNTNSEKKLKLENVVEHPEENLASEEATPDASSDPYLRAALQIQWKEDSYYVALQYISGIAGRDGANQILQYLKNTTKSNTNEESSSHASDDTKCQ</sequence>
<feature type="compositionally biased region" description="Polar residues" evidence="7">
    <location>
        <begin position="430"/>
        <end position="444"/>
    </location>
</feature>
<dbReference type="EnsemblMetazoa" id="AFAF003312-RA">
    <property type="protein sequence ID" value="AFAF003312-PA"/>
    <property type="gene ID" value="AFAF003312"/>
</dbReference>
<evidence type="ECO:0000256" key="1">
    <source>
        <dbReference type="ARBA" id="ARBA00005878"/>
    </source>
</evidence>
<keyword evidence="2 5" id="KW-0489">Methyltransferase</keyword>